<accession>A0AAX4JFR4</accession>
<name>A0AAX4JFR4_9MICR</name>
<evidence type="ECO:0000313" key="1">
    <source>
        <dbReference type="EMBL" id="WUR04833.1"/>
    </source>
</evidence>
<dbReference type="EMBL" id="CP142736">
    <property type="protein sequence ID" value="WUR04833.1"/>
    <property type="molecule type" value="Genomic_DNA"/>
</dbReference>
<dbReference type="KEGG" id="vnx:VNE69_11005"/>
<gene>
    <name evidence="1" type="ORF">VNE69_11005</name>
</gene>
<proteinExistence type="predicted"/>
<dbReference type="RefSeq" id="XP_065330978.1">
    <property type="nucleotide sequence ID" value="XM_065474906.1"/>
</dbReference>
<dbReference type="Proteomes" id="UP001334084">
    <property type="component" value="Chromosome 11"/>
</dbReference>
<evidence type="ECO:0000313" key="2">
    <source>
        <dbReference type="Proteomes" id="UP001334084"/>
    </source>
</evidence>
<sequence>MNILKIFFSIEFVKTKQTLLERIIDMFMVKIESRNYIYFDISEQYINLSIFACYDAYDKRIKFRIRNTGVDRRLTLNYGCFEIKVEEKNSNDIILEMEKNIETILNVLNNYSIIFLYSVYDYNNYLIMKRLVDELKILNTTRKIEDNFFHIYYENNCDTDDELQKIISEIKNPKKNCHLKTFQSSVYYYKFVSNNKYYICLRIDLGNMLYFFEFCIDELYYLVDTEIKIRNEIDNGKLEKILDIYKLSYENFDLGQIPNFILKMESTKSQVEISYHKQYIKMKIEEEVVTLNINSMVYSYYAVNYLEEGKNNIFIGKNSFIEFQTILSRLKNTKKTEGISMFYKLIESNNKIEFLVERIINNPGSALNIIFAHLLLDKTIININILHKIIGNNEDCGLNKTTLSNRVSTNLKKRFYTTDLYFIAFCLLLETENYINNENLCNVILFNILKDIGILNKKKEFGCNGPKFNINLIKTCEDIAIIHNNNFDKYKKEVEQKICSTIALFTGYKDIFFMNRFSSVYYHIEKDQVITNLGLDPIRIESYLEISRKLLWGNTVKSKIKQENIKAIKQIHQKAQLEKNLNSIYNKILDCNLQNLFNEVKTKEYENEGIENIENSVSDCALKLFSMNISIDLINEYRINLRQQFIINLKKYITENIRKNGKKFLFHVLIEYFKSEFTNDASIKSNWKYILRKLLNTLSQKEKLNIINNNIQLFNNLIKVLQDQSKIEK</sequence>
<protein>
    <submittedName>
        <fullName evidence="1">Uncharacterized protein</fullName>
    </submittedName>
</protein>
<dbReference type="GeneID" id="90542679"/>
<organism evidence="1 2">
    <name type="scientific">Vairimorpha necatrix</name>
    <dbReference type="NCBI Taxonomy" id="6039"/>
    <lineage>
        <taxon>Eukaryota</taxon>
        <taxon>Fungi</taxon>
        <taxon>Fungi incertae sedis</taxon>
        <taxon>Microsporidia</taxon>
        <taxon>Nosematidae</taxon>
        <taxon>Vairimorpha</taxon>
    </lineage>
</organism>
<dbReference type="AlphaFoldDB" id="A0AAX4JFR4"/>
<reference evidence="1" key="1">
    <citation type="journal article" date="2024" name="BMC Genomics">
        <title>Functional annotation of a divergent genome using sequence and structure-based similarity.</title>
        <authorList>
            <person name="Svedberg D."/>
            <person name="Winiger R.R."/>
            <person name="Berg A."/>
            <person name="Sharma H."/>
            <person name="Tellgren-Roth C."/>
            <person name="Debrunner-Vossbrinck B.A."/>
            <person name="Vossbrinck C.R."/>
            <person name="Barandun J."/>
        </authorList>
    </citation>
    <scope>NUCLEOTIDE SEQUENCE</scope>
    <source>
        <strain evidence="1">Illinois isolate</strain>
    </source>
</reference>
<keyword evidence="2" id="KW-1185">Reference proteome</keyword>